<dbReference type="Gene3D" id="2.50.20.10">
    <property type="entry name" value="Lipoprotein localisation LolA/LolB/LppX"/>
    <property type="match status" value="1"/>
</dbReference>
<dbReference type="CDD" id="cd16329">
    <property type="entry name" value="LolA_like"/>
    <property type="match status" value="1"/>
</dbReference>
<protein>
    <submittedName>
        <fullName evidence="3">Outer membrane lipoprotein-sorting protein</fullName>
    </submittedName>
</protein>
<keyword evidence="3" id="KW-0449">Lipoprotein</keyword>
<evidence type="ECO:0000313" key="4">
    <source>
        <dbReference type="Proteomes" id="UP001147830"/>
    </source>
</evidence>
<feature type="chain" id="PRO_5040834882" evidence="1">
    <location>
        <begin position="23"/>
        <end position="267"/>
    </location>
</feature>
<dbReference type="RefSeq" id="WP_260975925.1">
    <property type="nucleotide sequence ID" value="NZ_JAOANI010000015.1"/>
</dbReference>
<name>A0A9X2WFZ5_9GAMM</name>
<feature type="signal peptide" evidence="1">
    <location>
        <begin position="1"/>
        <end position="22"/>
    </location>
</feature>
<dbReference type="AlphaFoldDB" id="A0A9X2WFZ5"/>
<dbReference type="Proteomes" id="UP001147830">
    <property type="component" value="Unassembled WGS sequence"/>
</dbReference>
<dbReference type="EMBL" id="JAOANI010000015">
    <property type="protein sequence ID" value="MCT7359037.1"/>
    <property type="molecule type" value="Genomic_DNA"/>
</dbReference>
<gene>
    <name evidence="3" type="ORF">NYR02_08400</name>
</gene>
<organism evidence="3 4">
    <name type="scientific">Thalassolituus pacificus</name>
    <dbReference type="NCBI Taxonomy" id="2975440"/>
    <lineage>
        <taxon>Bacteria</taxon>
        <taxon>Pseudomonadati</taxon>
        <taxon>Pseudomonadota</taxon>
        <taxon>Gammaproteobacteria</taxon>
        <taxon>Oceanospirillales</taxon>
        <taxon>Oceanospirillaceae</taxon>
        <taxon>Thalassolituus</taxon>
    </lineage>
</organism>
<sequence>MKLLLKSAALTLLSLTMLPAFAVSEKSIKPEVLLEQVRDRDDGDDRRSRMILEQTMSDGFVRERELLMLEKKFGAERKAVLYFTAPADTAGTGILMFSYEEASGKDDDQWLYLPALRQSRRIATNSKEGPFLGTDFSFADIERLRVGDYLYEDQGTVEINGRTLHKIAAHTANGLENPRTGYSQREIFVDAERQLIMRDEFYREGRHIKTFEVTGLKEIDGYWTVTEAVMTNHVEGGFTRLLRKETTYNVGIAERLFNERTLRSGIQ</sequence>
<evidence type="ECO:0000313" key="3">
    <source>
        <dbReference type="EMBL" id="MCT7359037.1"/>
    </source>
</evidence>
<feature type="domain" description="Uncharacterized protein TP-0789" evidence="2">
    <location>
        <begin position="76"/>
        <end position="263"/>
    </location>
</feature>
<accession>A0A9X2WFZ5</accession>
<dbReference type="Pfam" id="PF17131">
    <property type="entry name" value="LolA_like"/>
    <property type="match status" value="1"/>
</dbReference>
<reference evidence="3" key="2">
    <citation type="submission" date="2022-08" db="EMBL/GenBank/DDBJ databases">
        <authorList>
            <person name="Dong C."/>
        </authorList>
    </citation>
    <scope>NUCLEOTIDE SEQUENCE</scope>
    <source>
        <strain evidence="3">59MF3M-4</strain>
    </source>
</reference>
<proteinExistence type="predicted"/>
<evidence type="ECO:0000256" key="1">
    <source>
        <dbReference type="SAM" id="SignalP"/>
    </source>
</evidence>
<reference evidence="3" key="1">
    <citation type="journal article" date="2022" name="Front. Microbiol.">
        <title>Genome-based taxonomic rearrangement of Oceanobacter-related bacteria including the description of Thalassolituus hydrocarbonoclasticus sp. nov. and Thalassolituus pacificus sp. nov. and emended description of the genus Thalassolituus.</title>
        <authorList>
            <person name="Dong C."/>
            <person name="Wei L."/>
            <person name="Wang J."/>
            <person name="Lai Q."/>
            <person name="Huang Z."/>
            <person name="Shao Z."/>
        </authorList>
    </citation>
    <scope>NUCLEOTIDE SEQUENCE</scope>
    <source>
        <strain evidence="3">59MF3M-4</strain>
    </source>
</reference>
<keyword evidence="4" id="KW-1185">Reference proteome</keyword>
<evidence type="ECO:0000259" key="2">
    <source>
        <dbReference type="Pfam" id="PF17131"/>
    </source>
</evidence>
<dbReference type="InterPro" id="IPR033399">
    <property type="entry name" value="TP_0789-like"/>
</dbReference>
<comment type="caution">
    <text evidence="3">The sequence shown here is derived from an EMBL/GenBank/DDBJ whole genome shotgun (WGS) entry which is preliminary data.</text>
</comment>
<keyword evidence="1" id="KW-0732">Signal</keyword>